<dbReference type="Pfam" id="PF00005">
    <property type="entry name" value="ABC_tran"/>
    <property type="match status" value="1"/>
</dbReference>
<dbReference type="PANTHER" id="PTHR24220">
    <property type="entry name" value="IMPORT ATP-BINDING PROTEIN"/>
    <property type="match status" value="1"/>
</dbReference>
<evidence type="ECO:0000259" key="4">
    <source>
        <dbReference type="PROSITE" id="PS50893"/>
    </source>
</evidence>
<dbReference type="InterPro" id="IPR015854">
    <property type="entry name" value="ABC_transpr_LolD-like"/>
</dbReference>
<gene>
    <name evidence="5" type="ORF">QUV98_04525</name>
</gene>
<dbReference type="InterPro" id="IPR017911">
    <property type="entry name" value="MacB-like_ATP-bd"/>
</dbReference>
<dbReference type="RefSeq" id="WP_289527488.1">
    <property type="nucleotide sequence ID" value="NZ_JAUDCK010000011.1"/>
</dbReference>
<protein>
    <submittedName>
        <fullName evidence="5">ABC transporter ATP-binding protein</fullName>
    </submittedName>
</protein>
<dbReference type="SMART" id="SM00382">
    <property type="entry name" value="AAA"/>
    <property type="match status" value="1"/>
</dbReference>
<dbReference type="Proteomes" id="UP001529275">
    <property type="component" value="Unassembled WGS sequence"/>
</dbReference>
<name>A0ABT7UHG3_9FIRM</name>
<proteinExistence type="predicted"/>
<dbReference type="InterPro" id="IPR017871">
    <property type="entry name" value="ABC_transporter-like_CS"/>
</dbReference>
<dbReference type="PROSITE" id="PS50893">
    <property type="entry name" value="ABC_TRANSPORTER_2"/>
    <property type="match status" value="1"/>
</dbReference>
<sequence length="231" mass="25999">MKILEIKNLTKSFQDESSSLVVLDHLSLDVNKGEFIAILGSSGCGKSTLLHLIAGIDKPDEGKIIVNQKDITKYNDNELAKYRSREVCLIYQFYNLIPILNVIDNIIFPLKISNQEIDKESLDNLLKELNLKEKENSFPSQLSGGQQQRVAIARAIMSNPQLILADEPTGNLDQTNSEQVMNKFIELHKQNHISIIMVTHELALAKKADRILVLENGALHSYEDEEISISM</sequence>
<dbReference type="Gene3D" id="3.40.50.300">
    <property type="entry name" value="P-loop containing nucleotide triphosphate hydrolases"/>
    <property type="match status" value="1"/>
</dbReference>
<dbReference type="SUPFAM" id="SSF52540">
    <property type="entry name" value="P-loop containing nucleoside triphosphate hydrolases"/>
    <property type="match status" value="1"/>
</dbReference>
<evidence type="ECO:0000313" key="6">
    <source>
        <dbReference type="Proteomes" id="UP001529275"/>
    </source>
</evidence>
<reference evidence="5 6" key="2">
    <citation type="submission" date="2023-06" db="EMBL/GenBank/DDBJ databases">
        <authorList>
            <person name="Zeman M."/>
            <person name="Kubasova T."/>
            <person name="Jahodarova E."/>
            <person name="Nykrynova M."/>
            <person name="Rychlik I."/>
        </authorList>
    </citation>
    <scope>NUCLEOTIDE SEQUENCE [LARGE SCALE GENOMIC DNA]</scope>
    <source>
        <strain evidence="5 6">ET341</strain>
    </source>
</reference>
<dbReference type="InterPro" id="IPR027417">
    <property type="entry name" value="P-loop_NTPase"/>
</dbReference>
<keyword evidence="1" id="KW-0813">Transport</keyword>
<dbReference type="CDD" id="cd03255">
    <property type="entry name" value="ABC_MJ0796_LolCDE_FtsE"/>
    <property type="match status" value="1"/>
</dbReference>
<comment type="caution">
    <text evidence="5">The sequence shown here is derived from an EMBL/GenBank/DDBJ whole genome shotgun (WGS) entry which is preliminary data.</text>
</comment>
<evidence type="ECO:0000256" key="3">
    <source>
        <dbReference type="ARBA" id="ARBA00022840"/>
    </source>
</evidence>
<keyword evidence="2" id="KW-0547">Nucleotide-binding</keyword>
<reference evidence="6" key="1">
    <citation type="submission" date="2023-06" db="EMBL/GenBank/DDBJ databases">
        <title>Identification and characterization of horizontal gene transfer across gut microbiota members of farm animals based on homology search.</title>
        <authorList>
            <person name="Zeman M."/>
            <person name="Kubasova T."/>
            <person name="Jahodarova E."/>
            <person name="Nykrynova M."/>
            <person name="Rychlik I."/>
        </authorList>
    </citation>
    <scope>NUCLEOTIDE SEQUENCE [LARGE SCALE GENOMIC DNA]</scope>
    <source>
        <strain evidence="6">ET341</strain>
    </source>
</reference>
<keyword evidence="6" id="KW-1185">Reference proteome</keyword>
<keyword evidence="3 5" id="KW-0067">ATP-binding</keyword>
<dbReference type="InterPro" id="IPR003439">
    <property type="entry name" value="ABC_transporter-like_ATP-bd"/>
</dbReference>
<dbReference type="PROSITE" id="PS00211">
    <property type="entry name" value="ABC_TRANSPORTER_1"/>
    <property type="match status" value="1"/>
</dbReference>
<dbReference type="EMBL" id="JAUDCK010000011">
    <property type="protein sequence ID" value="MDM8195579.1"/>
    <property type="molecule type" value="Genomic_DNA"/>
</dbReference>
<organism evidence="5 6">
    <name type="scientific">Massilimicrobiota timonensis</name>
    <dbReference type="NCBI Taxonomy" id="1776392"/>
    <lineage>
        <taxon>Bacteria</taxon>
        <taxon>Bacillati</taxon>
        <taxon>Bacillota</taxon>
        <taxon>Erysipelotrichia</taxon>
        <taxon>Erysipelotrichales</taxon>
        <taxon>Erysipelotrichaceae</taxon>
        <taxon>Massilimicrobiota</taxon>
    </lineage>
</organism>
<dbReference type="InterPro" id="IPR003593">
    <property type="entry name" value="AAA+_ATPase"/>
</dbReference>
<evidence type="ECO:0000256" key="2">
    <source>
        <dbReference type="ARBA" id="ARBA00022741"/>
    </source>
</evidence>
<dbReference type="GO" id="GO:0005524">
    <property type="term" value="F:ATP binding"/>
    <property type="evidence" value="ECO:0007669"/>
    <property type="project" value="UniProtKB-KW"/>
</dbReference>
<evidence type="ECO:0000313" key="5">
    <source>
        <dbReference type="EMBL" id="MDM8195579.1"/>
    </source>
</evidence>
<accession>A0ABT7UHG3</accession>
<feature type="domain" description="ABC transporter" evidence="4">
    <location>
        <begin position="4"/>
        <end position="231"/>
    </location>
</feature>
<evidence type="ECO:0000256" key="1">
    <source>
        <dbReference type="ARBA" id="ARBA00022448"/>
    </source>
</evidence>